<evidence type="ECO:0008006" key="4">
    <source>
        <dbReference type="Google" id="ProtNLM"/>
    </source>
</evidence>
<comment type="caution">
    <text evidence="2">The sequence shown here is derived from an EMBL/GenBank/DDBJ whole genome shotgun (WGS) entry which is preliminary data.</text>
</comment>
<feature type="transmembrane region" description="Helical" evidence="1">
    <location>
        <begin position="203"/>
        <end position="230"/>
    </location>
</feature>
<dbReference type="RefSeq" id="WP_151123990.1">
    <property type="nucleotide sequence ID" value="NZ_CP088081.1"/>
</dbReference>
<evidence type="ECO:0000313" key="2">
    <source>
        <dbReference type="EMBL" id="KAB0583039.1"/>
    </source>
</evidence>
<gene>
    <name evidence="2" type="ORF">F7Q92_09915</name>
</gene>
<feature type="transmembrane region" description="Helical" evidence="1">
    <location>
        <begin position="172"/>
        <end position="191"/>
    </location>
</feature>
<sequence>MNAQQRESRTFLRAHAFLLCVVLVGFARSFYLRGLFLEIPLHLRLAIHGVALTLWFVLTVPQAWFAASGRRSLHVRTAWATVLVVPAVLITGAWVNTALAWQIQSAQDPENMFIWANYMSLLSFAALVGMAVVKRRRLPEHRRLVLFASIAIIGPACARFAFWPIIGAGLALAPAFAGAGMLLLTLAAAAYDWATLRRVHATTLAGFAAILLPLLAGTAVAVSGIGFGLIH</sequence>
<accession>A0A643FFV2</accession>
<reference evidence="2 3" key="1">
    <citation type="submission" date="2019-09" db="EMBL/GenBank/DDBJ databases">
        <title>Draft genome sequences of 48 bacterial type strains from the CCUG.</title>
        <authorList>
            <person name="Tunovic T."/>
            <person name="Pineiro-Iglesias B."/>
            <person name="Unosson C."/>
            <person name="Inganas E."/>
            <person name="Ohlen M."/>
            <person name="Cardew S."/>
            <person name="Jensie-Markopoulos S."/>
            <person name="Salva-Serra F."/>
            <person name="Jaen-Luchoro D."/>
            <person name="Karlsson R."/>
            <person name="Svensson-Stadler L."/>
            <person name="Chun J."/>
            <person name="Moore E."/>
        </authorList>
    </citation>
    <scope>NUCLEOTIDE SEQUENCE [LARGE SCALE GENOMIC DNA]</scope>
    <source>
        <strain evidence="2 3">CCUG 30977</strain>
    </source>
</reference>
<keyword evidence="3" id="KW-1185">Reference proteome</keyword>
<dbReference type="OrthoDB" id="7540170at2"/>
<dbReference type="EMBL" id="VZPB01000019">
    <property type="protein sequence ID" value="KAB0583039.1"/>
    <property type="molecule type" value="Genomic_DNA"/>
</dbReference>
<name>A0A643FFV2_IDEDE</name>
<feature type="transmembrane region" description="Helical" evidence="1">
    <location>
        <begin position="43"/>
        <end position="66"/>
    </location>
</feature>
<dbReference type="AlphaFoldDB" id="A0A643FFV2"/>
<dbReference type="Proteomes" id="UP000430120">
    <property type="component" value="Unassembled WGS sequence"/>
</dbReference>
<evidence type="ECO:0000313" key="3">
    <source>
        <dbReference type="Proteomes" id="UP000430120"/>
    </source>
</evidence>
<proteinExistence type="predicted"/>
<feature type="transmembrane region" description="Helical" evidence="1">
    <location>
        <begin position="12"/>
        <end position="31"/>
    </location>
</feature>
<keyword evidence="1" id="KW-0472">Membrane</keyword>
<keyword evidence="1" id="KW-0812">Transmembrane</keyword>
<protein>
    <recommendedName>
        <fullName evidence="4">DUF2306 domain-containing protein</fullName>
    </recommendedName>
</protein>
<evidence type="ECO:0000256" key="1">
    <source>
        <dbReference type="SAM" id="Phobius"/>
    </source>
</evidence>
<feature type="transmembrane region" description="Helical" evidence="1">
    <location>
        <begin position="145"/>
        <end position="166"/>
    </location>
</feature>
<feature type="transmembrane region" description="Helical" evidence="1">
    <location>
        <begin position="113"/>
        <end position="133"/>
    </location>
</feature>
<keyword evidence="1" id="KW-1133">Transmembrane helix</keyword>
<feature type="transmembrane region" description="Helical" evidence="1">
    <location>
        <begin position="78"/>
        <end position="101"/>
    </location>
</feature>
<organism evidence="2 3">
    <name type="scientific">Ideonella dechloratans</name>
    <dbReference type="NCBI Taxonomy" id="36863"/>
    <lineage>
        <taxon>Bacteria</taxon>
        <taxon>Pseudomonadati</taxon>
        <taxon>Pseudomonadota</taxon>
        <taxon>Betaproteobacteria</taxon>
        <taxon>Burkholderiales</taxon>
        <taxon>Sphaerotilaceae</taxon>
        <taxon>Ideonella</taxon>
    </lineage>
</organism>